<dbReference type="EMBL" id="LR796537">
    <property type="protein sequence ID" value="CAB4150143.1"/>
    <property type="molecule type" value="Genomic_DNA"/>
</dbReference>
<accession>A0A6J5MYT2</accession>
<protein>
    <submittedName>
        <fullName evidence="1">SaV-like</fullName>
    </submittedName>
</protein>
<name>A0A6J5MYT2_9CAUD</name>
<gene>
    <name evidence="1" type="ORF">UFOVP562_30</name>
</gene>
<dbReference type="InterPro" id="IPR021739">
    <property type="entry name" value="SaV-like"/>
</dbReference>
<reference evidence="1" key="1">
    <citation type="submission" date="2020-04" db="EMBL/GenBank/DDBJ databases">
        <authorList>
            <person name="Chiriac C."/>
            <person name="Salcher M."/>
            <person name="Ghai R."/>
            <person name="Kavagutti S V."/>
        </authorList>
    </citation>
    <scope>NUCLEOTIDE SEQUENCE</scope>
</reference>
<sequence length="96" mass="11378">MDSDLNHIFGDPLASFPAISFDSQEEKSHRQVGGTHYFNPIQPWDIIRAWDLNYWEGNIVKYVLRHKGKGKVEDLEKAKHYLEYLIEHYKEIYAPE</sequence>
<evidence type="ECO:0000313" key="1">
    <source>
        <dbReference type="EMBL" id="CAB4150143.1"/>
    </source>
</evidence>
<proteinExistence type="predicted"/>
<organism evidence="1">
    <name type="scientific">uncultured Caudovirales phage</name>
    <dbReference type="NCBI Taxonomy" id="2100421"/>
    <lineage>
        <taxon>Viruses</taxon>
        <taxon>Duplodnaviria</taxon>
        <taxon>Heunggongvirae</taxon>
        <taxon>Uroviricota</taxon>
        <taxon>Caudoviricetes</taxon>
        <taxon>Peduoviridae</taxon>
        <taxon>Maltschvirus</taxon>
        <taxon>Maltschvirus maltsch</taxon>
    </lineage>
</organism>
<dbReference type="Pfam" id="PF11753">
    <property type="entry name" value="DUF3310"/>
    <property type="match status" value="1"/>
</dbReference>